<keyword evidence="1" id="KW-0472">Membrane</keyword>
<reference evidence="2" key="1">
    <citation type="submission" date="2020-01" db="EMBL/GenBank/DDBJ databases">
        <title>Genome sequence of Kobresia littledalei, the first chromosome-level genome in the family Cyperaceae.</title>
        <authorList>
            <person name="Qu G."/>
        </authorList>
    </citation>
    <scope>NUCLEOTIDE SEQUENCE</scope>
    <source>
        <strain evidence="2">C.B.Clarke</strain>
        <tissue evidence="2">Leaf</tissue>
    </source>
</reference>
<sequence length="228" mass="24296">MAERGDETEGSNGVALPNDLNRSIEVESIMSEGHTLPTVVRGFVDGVLSFDGPSPPPPFLRRVRAAATDAAPKLREASRNSARDLVVWTKQGSSLRALLVITVGSITLLSVTAVTVFMFFLLAAATNAVVISFFVSFAAAGGFLAFFFACLTAIYVGVLAVAFFVISTVTVSAIIAIFIATGWIGFLLLVWYAARKTLVFTKKSVSIATSTVSAYSATHQAKNYKKDE</sequence>
<feature type="transmembrane region" description="Helical" evidence="1">
    <location>
        <begin position="129"/>
        <end position="155"/>
    </location>
</feature>
<feature type="transmembrane region" description="Helical" evidence="1">
    <location>
        <begin position="161"/>
        <end position="194"/>
    </location>
</feature>
<evidence type="ECO:0000313" key="3">
    <source>
        <dbReference type="Proteomes" id="UP000623129"/>
    </source>
</evidence>
<name>A0A833R283_9POAL</name>
<evidence type="ECO:0000313" key="2">
    <source>
        <dbReference type="EMBL" id="KAF3331577.1"/>
    </source>
</evidence>
<accession>A0A833R283</accession>
<evidence type="ECO:0000256" key="1">
    <source>
        <dbReference type="SAM" id="Phobius"/>
    </source>
</evidence>
<dbReference type="EMBL" id="SWLB01000012">
    <property type="protein sequence ID" value="KAF3331577.1"/>
    <property type="molecule type" value="Genomic_DNA"/>
</dbReference>
<keyword evidence="1" id="KW-0812">Transmembrane</keyword>
<dbReference type="PANTHER" id="PTHR35508:SF1">
    <property type="entry name" value="VOLTAGE-DEPENDENT L-TYPE CALCIUM CHANNEL SUBUNIT"/>
    <property type="match status" value="1"/>
</dbReference>
<dbReference type="PANTHER" id="PTHR35508">
    <property type="entry name" value="VOLTAGE-DEPENDENT L-TYPE CALCIUM CHANNEL SUBUNIT"/>
    <property type="match status" value="1"/>
</dbReference>
<dbReference type="AlphaFoldDB" id="A0A833R283"/>
<protein>
    <submittedName>
        <fullName evidence="2">Uncharacterized protein</fullName>
    </submittedName>
</protein>
<keyword evidence="3" id="KW-1185">Reference proteome</keyword>
<gene>
    <name evidence="2" type="ORF">FCM35_KLT02983</name>
</gene>
<dbReference type="Proteomes" id="UP000623129">
    <property type="component" value="Unassembled WGS sequence"/>
</dbReference>
<dbReference type="OrthoDB" id="1925129at2759"/>
<feature type="transmembrane region" description="Helical" evidence="1">
    <location>
        <begin position="97"/>
        <end position="122"/>
    </location>
</feature>
<comment type="caution">
    <text evidence="2">The sequence shown here is derived from an EMBL/GenBank/DDBJ whole genome shotgun (WGS) entry which is preliminary data.</text>
</comment>
<keyword evidence="1" id="KW-1133">Transmembrane helix</keyword>
<organism evidence="2 3">
    <name type="scientific">Carex littledalei</name>
    <dbReference type="NCBI Taxonomy" id="544730"/>
    <lineage>
        <taxon>Eukaryota</taxon>
        <taxon>Viridiplantae</taxon>
        <taxon>Streptophyta</taxon>
        <taxon>Embryophyta</taxon>
        <taxon>Tracheophyta</taxon>
        <taxon>Spermatophyta</taxon>
        <taxon>Magnoliopsida</taxon>
        <taxon>Liliopsida</taxon>
        <taxon>Poales</taxon>
        <taxon>Cyperaceae</taxon>
        <taxon>Cyperoideae</taxon>
        <taxon>Cariceae</taxon>
        <taxon>Carex</taxon>
        <taxon>Carex subgen. Euthyceras</taxon>
    </lineage>
</organism>
<proteinExistence type="predicted"/>